<proteinExistence type="predicted"/>
<evidence type="ECO:0000313" key="1">
    <source>
        <dbReference type="EMBL" id="VUZ39060.1"/>
    </source>
</evidence>
<protein>
    <submittedName>
        <fullName evidence="1">Uncharacterized protein</fullName>
    </submittedName>
</protein>
<keyword evidence="2" id="KW-1185">Reference proteome</keyword>
<evidence type="ECO:0000313" key="2">
    <source>
        <dbReference type="Proteomes" id="UP000321570"/>
    </source>
</evidence>
<accession>A0A564XVR3</accession>
<dbReference type="Proteomes" id="UP000321570">
    <property type="component" value="Unassembled WGS sequence"/>
</dbReference>
<sequence>MEFDIKEFHISDQEHSIELPSIAGDSNLVPGEKQYSPPEQVPAIHKRRARREKNTPKHEVTFNRHNTLYRVTPAPPYHAAITRPIDCISLKLLTHPQCSSSVNVYKNSLANDAGTIPSTSVFRSTTATSSSQRLYIASIQYVAKLRQAAPQDKCHYQPLHIYTYTYI</sequence>
<name>A0A564XVR3_HYMDI</name>
<gene>
    <name evidence="1" type="ORF">WMSIL1_LOCUS491</name>
</gene>
<organism evidence="1 2">
    <name type="scientific">Hymenolepis diminuta</name>
    <name type="common">Rat tapeworm</name>
    <dbReference type="NCBI Taxonomy" id="6216"/>
    <lineage>
        <taxon>Eukaryota</taxon>
        <taxon>Metazoa</taxon>
        <taxon>Spiralia</taxon>
        <taxon>Lophotrochozoa</taxon>
        <taxon>Platyhelminthes</taxon>
        <taxon>Cestoda</taxon>
        <taxon>Eucestoda</taxon>
        <taxon>Cyclophyllidea</taxon>
        <taxon>Hymenolepididae</taxon>
        <taxon>Hymenolepis</taxon>
    </lineage>
</organism>
<reference evidence="1 2" key="1">
    <citation type="submission" date="2019-07" db="EMBL/GenBank/DDBJ databases">
        <authorList>
            <person name="Jastrzebski P J."/>
            <person name="Paukszto L."/>
            <person name="Jastrzebski P J."/>
        </authorList>
    </citation>
    <scope>NUCLEOTIDE SEQUENCE [LARGE SCALE GENOMIC DNA]</scope>
    <source>
        <strain evidence="1 2">WMS-il1</strain>
    </source>
</reference>
<dbReference type="EMBL" id="CABIJS010000011">
    <property type="protein sequence ID" value="VUZ39060.1"/>
    <property type="molecule type" value="Genomic_DNA"/>
</dbReference>
<dbReference type="AlphaFoldDB" id="A0A564XVR3"/>